<name>A0A1V6U8M1_9EURO</name>
<dbReference type="InterPro" id="IPR029068">
    <property type="entry name" value="Glyas_Bleomycin-R_OHBP_Dase"/>
</dbReference>
<dbReference type="AlphaFoldDB" id="A0A1V6U8M1"/>
<keyword evidence="2" id="KW-1185">Reference proteome</keyword>
<evidence type="ECO:0000313" key="2">
    <source>
        <dbReference type="Proteomes" id="UP000191500"/>
    </source>
</evidence>
<dbReference type="Proteomes" id="UP000191500">
    <property type="component" value="Unassembled WGS sequence"/>
</dbReference>
<dbReference type="Gene3D" id="3.10.180.10">
    <property type="entry name" value="2,3-Dihydroxybiphenyl 1,2-Dioxygenase, domain 1"/>
    <property type="match status" value="1"/>
</dbReference>
<proteinExistence type="predicted"/>
<sequence>MTVNHVFFWASAANFNSLRSFYRTILQPIGYSEMICVNNDALIGYGSDYPYFWLKKLSADKETLPTHIALDAPSREAVDQFYQLALQHGGRDNGGPGIRKEMSRQPYYSAFIFDLDGNNVEAVYLPK</sequence>
<dbReference type="SUPFAM" id="SSF54593">
    <property type="entry name" value="Glyoxalase/Bleomycin resistance protein/Dihydroxybiphenyl dioxygenase"/>
    <property type="match status" value="1"/>
</dbReference>
<protein>
    <recommendedName>
        <fullName evidence="3">VOC domain-containing protein</fullName>
    </recommendedName>
</protein>
<reference evidence="2" key="1">
    <citation type="journal article" date="2017" name="Nat. Microbiol.">
        <title>Global analysis of biosynthetic gene clusters reveals vast potential of secondary metabolite production in Penicillium species.</title>
        <authorList>
            <person name="Nielsen J.C."/>
            <person name="Grijseels S."/>
            <person name="Prigent S."/>
            <person name="Ji B."/>
            <person name="Dainat J."/>
            <person name="Nielsen K.F."/>
            <person name="Frisvad J.C."/>
            <person name="Workman M."/>
            <person name="Nielsen J."/>
        </authorList>
    </citation>
    <scope>NUCLEOTIDE SEQUENCE [LARGE SCALE GENOMIC DNA]</scope>
    <source>
        <strain evidence="2">IBT 31321</strain>
    </source>
</reference>
<organism evidence="1 2">
    <name type="scientific">Penicillium coprophilum</name>
    <dbReference type="NCBI Taxonomy" id="36646"/>
    <lineage>
        <taxon>Eukaryota</taxon>
        <taxon>Fungi</taxon>
        <taxon>Dikarya</taxon>
        <taxon>Ascomycota</taxon>
        <taxon>Pezizomycotina</taxon>
        <taxon>Eurotiomycetes</taxon>
        <taxon>Eurotiomycetidae</taxon>
        <taxon>Eurotiales</taxon>
        <taxon>Aspergillaceae</taxon>
        <taxon>Penicillium</taxon>
    </lineage>
</organism>
<dbReference type="PANTHER" id="PTHR35006">
    <property type="entry name" value="GLYOXALASE FAMILY PROTEIN (AFU_ORTHOLOGUE AFUA_5G14830)"/>
    <property type="match status" value="1"/>
</dbReference>
<dbReference type="PANTHER" id="PTHR35006:SF2">
    <property type="entry name" value="GLYOXALASE FAMILY PROTEIN (AFU_ORTHOLOGUE AFUA_5G14830)"/>
    <property type="match status" value="1"/>
</dbReference>
<dbReference type="EMBL" id="MDDG01000015">
    <property type="protein sequence ID" value="OQE34838.1"/>
    <property type="molecule type" value="Genomic_DNA"/>
</dbReference>
<evidence type="ECO:0008006" key="3">
    <source>
        <dbReference type="Google" id="ProtNLM"/>
    </source>
</evidence>
<comment type="caution">
    <text evidence="1">The sequence shown here is derived from an EMBL/GenBank/DDBJ whole genome shotgun (WGS) entry which is preliminary data.</text>
</comment>
<accession>A0A1V6U8M1</accession>
<evidence type="ECO:0000313" key="1">
    <source>
        <dbReference type="EMBL" id="OQE34838.1"/>
    </source>
</evidence>
<gene>
    <name evidence="1" type="ORF">PENCOP_c015G05148</name>
</gene>
<dbReference type="CDD" id="cd07262">
    <property type="entry name" value="VOC_like"/>
    <property type="match status" value="1"/>
</dbReference>